<feature type="signal peptide" evidence="1">
    <location>
        <begin position="1"/>
        <end position="20"/>
    </location>
</feature>
<dbReference type="GO" id="GO:0015833">
    <property type="term" value="P:peptide transport"/>
    <property type="evidence" value="ECO:0007669"/>
    <property type="project" value="TreeGrafter"/>
</dbReference>
<dbReference type="Proteomes" id="UP000886817">
    <property type="component" value="Unassembled WGS sequence"/>
</dbReference>
<reference evidence="3" key="2">
    <citation type="submission" date="2021-04" db="EMBL/GenBank/DDBJ databases">
        <authorList>
            <person name="Gilroy R."/>
        </authorList>
    </citation>
    <scope>NUCLEOTIDE SEQUENCE</scope>
    <source>
        <strain evidence="3">ChiSjej1B19-8411</strain>
    </source>
</reference>
<comment type="caution">
    <text evidence="3">The sequence shown here is derived from an EMBL/GenBank/DDBJ whole genome shotgun (WGS) entry which is preliminary data.</text>
</comment>
<dbReference type="SUPFAM" id="SSF53850">
    <property type="entry name" value="Periplasmic binding protein-like II"/>
    <property type="match status" value="1"/>
</dbReference>
<keyword evidence="1" id="KW-0732">Signal</keyword>
<gene>
    <name evidence="3" type="ORF">IAA45_08060</name>
</gene>
<dbReference type="GO" id="GO:0043190">
    <property type="term" value="C:ATP-binding cassette (ABC) transporter complex"/>
    <property type="evidence" value="ECO:0007669"/>
    <property type="project" value="InterPro"/>
</dbReference>
<name>A0A9D1WIW8_9FIRM</name>
<dbReference type="InterPro" id="IPR039424">
    <property type="entry name" value="SBP_5"/>
</dbReference>
<organism evidence="3 4">
    <name type="scientific">Candidatus Blautia gallistercoris</name>
    <dbReference type="NCBI Taxonomy" id="2838490"/>
    <lineage>
        <taxon>Bacteria</taxon>
        <taxon>Bacillati</taxon>
        <taxon>Bacillota</taxon>
        <taxon>Clostridia</taxon>
        <taxon>Lachnospirales</taxon>
        <taxon>Lachnospiraceae</taxon>
        <taxon>Blautia</taxon>
    </lineage>
</organism>
<dbReference type="PANTHER" id="PTHR30290">
    <property type="entry name" value="PERIPLASMIC BINDING COMPONENT OF ABC TRANSPORTER"/>
    <property type="match status" value="1"/>
</dbReference>
<proteinExistence type="predicted"/>
<sequence>MTRKILAVLLAAALTAGALASCGGSGDSGNGSGADSGGSASGEEKVFNYGTTAYGVEMGNTGLNPHENYSGWSTVRYGVGETLFRFTENMELEPWLAEGYEQIDEYTVKITLKDNITFSSGRALDGQAVKECLEHLIENHDRAPGDLKIREITAEGQTVTISSEEKVPALLNYLSDPYGAIIDMEYGITEDRNVAGTGPFIATSISDTEITLEKNPNYWGGEVKMDQIHVQEIVDGDTLTMAMQSGEVDAVQGLPYASLALFQDNSSYKISSTETSRVFFAQMNYETPALQDLNVRKAIAMGIDKEGFTSSLLSGNGTPAVGAFPSNFSFGNESVTAPEYDPEAARELLAESGWEDTDGDGYVDKDGETLTLRWLTYPGRQELPLLAEAAQATLKDIGIQVEINNTENTQDFLDRGEWDIYASAFVTAPTGDPEYFFTTHCLKDSARNRGNYYNAQLEELEAQLHEEFDPEKRSELAVQMQQILLDDCGFIFVSHLKMSFVMKSSVTGFEAHPSDYYEITADLDYQE</sequence>
<dbReference type="InterPro" id="IPR030678">
    <property type="entry name" value="Peptide/Ni-bd"/>
</dbReference>
<dbReference type="Gene3D" id="3.10.105.10">
    <property type="entry name" value="Dipeptide-binding Protein, Domain 3"/>
    <property type="match status" value="1"/>
</dbReference>
<dbReference type="PROSITE" id="PS51257">
    <property type="entry name" value="PROKAR_LIPOPROTEIN"/>
    <property type="match status" value="1"/>
</dbReference>
<dbReference type="EMBL" id="DXEX01000174">
    <property type="protein sequence ID" value="HIX59652.1"/>
    <property type="molecule type" value="Genomic_DNA"/>
</dbReference>
<dbReference type="Pfam" id="PF00496">
    <property type="entry name" value="SBP_bac_5"/>
    <property type="match status" value="1"/>
</dbReference>
<dbReference type="GO" id="GO:1904680">
    <property type="term" value="F:peptide transmembrane transporter activity"/>
    <property type="evidence" value="ECO:0007669"/>
    <property type="project" value="TreeGrafter"/>
</dbReference>
<feature type="chain" id="PRO_5039042069" evidence="1">
    <location>
        <begin position="21"/>
        <end position="527"/>
    </location>
</feature>
<evidence type="ECO:0000256" key="1">
    <source>
        <dbReference type="SAM" id="SignalP"/>
    </source>
</evidence>
<protein>
    <submittedName>
        <fullName evidence="3">ABC transporter substrate-binding protein</fullName>
    </submittedName>
</protein>
<evidence type="ECO:0000313" key="4">
    <source>
        <dbReference type="Proteomes" id="UP000886817"/>
    </source>
</evidence>
<dbReference type="PIRSF" id="PIRSF002741">
    <property type="entry name" value="MppA"/>
    <property type="match status" value="1"/>
</dbReference>
<accession>A0A9D1WIW8</accession>
<feature type="domain" description="Solute-binding protein family 5" evidence="2">
    <location>
        <begin position="91"/>
        <end position="441"/>
    </location>
</feature>
<dbReference type="AlphaFoldDB" id="A0A9D1WIW8"/>
<reference evidence="3" key="1">
    <citation type="journal article" date="2021" name="PeerJ">
        <title>Extensive microbial diversity within the chicken gut microbiome revealed by metagenomics and culture.</title>
        <authorList>
            <person name="Gilroy R."/>
            <person name="Ravi A."/>
            <person name="Getino M."/>
            <person name="Pursley I."/>
            <person name="Horton D.L."/>
            <person name="Alikhan N.F."/>
            <person name="Baker D."/>
            <person name="Gharbi K."/>
            <person name="Hall N."/>
            <person name="Watson M."/>
            <person name="Adriaenssens E.M."/>
            <person name="Foster-Nyarko E."/>
            <person name="Jarju S."/>
            <person name="Secka A."/>
            <person name="Antonio M."/>
            <person name="Oren A."/>
            <person name="Chaudhuri R.R."/>
            <person name="La Ragione R."/>
            <person name="Hildebrand F."/>
            <person name="Pallen M.J."/>
        </authorList>
    </citation>
    <scope>NUCLEOTIDE SEQUENCE</scope>
    <source>
        <strain evidence="3">ChiSjej1B19-8411</strain>
    </source>
</reference>
<evidence type="ECO:0000313" key="3">
    <source>
        <dbReference type="EMBL" id="HIX59652.1"/>
    </source>
</evidence>
<dbReference type="Gene3D" id="3.40.190.10">
    <property type="entry name" value="Periplasmic binding protein-like II"/>
    <property type="match status" value="1"/>
</dbReference>
<dbReference type="InterPro" id="IPR000914">
    <property type="entry name" value="SBP_5_dom"/>
</dbReference>
<dbReference type="GO" id="GO:0042597">
    <property type="term" value="C:periplasmic space"/>
    <property type="evidence" value="ECO:0007669"/>
    <property type="project" value="UniProtKB-ARBA"/>
</dbReference>
<dbReference type="CDD" id="cd08490">
    <property type="entry name" value="PBP2_NikA_DppA_OppA_like_3"/>
    <property type="match status" value="1"/>
</dbReference>
<dbReference type="PANTHER" id="PTHR30290:SF81">
    <property type="entry name" value="OLIGOPEPTIDE-BINDING PROTEIN OPPA"/>
    <property type="match status" value="1"/>
</dbReference>
<evidence type="ECO:0000259" key="2">
    <source>
        <dbReference type="Pfam" id="PF00496"/>
    </source>
</evidence>